<gene>
    <name evidence="2" type="ORF">AUJ23_01945</name>
</gene>
<dbReference type="Gene3D" id="3.40.830.10">
    <property type="entry name" value="LigB-like"/>
    <property type="match status" value="1"/>
</dbReference>
<dbReference type="NCBIfam" id="TIGR04336">
    <property type="entry name" value="AmmeMemoSam_B"/>
    <property type="match status" value="1"/>
</dbReference>
<feature type="domain" description="Extradiol ring-cleavage dioxygenase class III enzyme subunit B" evidence="1">
    <location>
        <begin position="7"/>
        <end position="256"/>
    </location>
</feature>
<organism evidence="2 3">
    <name type="scientific">Candidatus Magasanikbacteria bacterium CG1_02_32_51</name>
    <dbReference type="NCBI Taxonomy" id="1805238"/>
    <lineage>
        <taxon>Bacteria</taxon>
        <taxon>Candidatus Magasanikiibacteriota</taxon>
    </lineage>
</organism>
<name>A0A1J4U522_9BACT</name>
<sequence>MPVVFATITPHPPILIEGIGKGKKSIINKTVNSLIKIEEDLYISKPDVIVVISPHSDIFDNVFSVNLCENFVSNYEKFGDFSTQNSWTGEIILPYILKEKAYERNIPVQLLTEHKLDHGTSIPLVTLASHLQNIKILPIGNANLEPKSQLEFGQLLYDIFSNSEKRIAIVASADLSHSLNNNSPAGFHKAGQEFDEKIIELLEAHNTVGITQIDSKIIKDSNQCGYNSILILLGCLKNINYTFKNLSYETVLGVGYLTGEFIF</sequence>
<comment type="caution">
    <text evidence="2">The sequence shown here is derived from an EMBL/GenBank/DDBJ whole genome shotgun (WGS) entry which is preliminary data.</text>
</comment>
<dbReference type="STRING" id="1805238.AUJ23_01945"/>
<evidence type="ECO:0000313" key="3">
    <source>
        <dbReference type="Proteomes" id="UP000181941"/>
    </source>
</evidence>
<dbReference type="SUPFAM" id="SSF53213">
    <property type="entry name" value="LigB-like"/>
    <property type="match status" value="1"/>
</dbReference>
<reference evidence="2 3" key="1">
    <citation type="journal article" date="2016" name="Environ. Microbiol.">
        <title>Genomic resolution of a cold subsurface aquifer community provides metabolic insights for novel microbes adapted to high CO concentrations.</title>
        <authorList>
            <person name="Probst A.J."/>
            <person name="Castelle C.J."/>
            <person name="Singh A."/>
            <person name="Brown C.T."/>
            <person name="Anantharaman K."/>
            <person name="Sharon I."/>
            <person name="Hug L.A."/>
            <person name="Burstein D."/>
            <person name="Emerson J.B."/>
            <person name="Thomas B.C."/>
            <person name="Banfield J.F."/>
        </authorList>
    </citation>
    <scope>NUCLEOTIDE SEQUENCE [LARGE SCALE GENOMIC DNA]</scope>
    <source>
        <strain evidence="2">CG1_02_32_51</strain>
    </source>
</reference>
<dbReference type="Pfam" id="PF02900">
    <property type="entry name" value="LigB"/>
    <property type="match status" value="1"/>
</dbReference>
<dbReference type="GO" id="GO:0016702">
    <property type="term" value="F:oxidoreductase activity, acting on single donors with incorporation of molecular oxygen, incorporation of two atoms of oxygen"/>
    <property type="evidence" value="ECO:0007669"/>
    <property type="project" value="UniProtKB-ARBA"/>
</dbReference>
<protein>
    <submittedName>
        <fullName evidence="2">AmmeMemoRadiSam system protein B</fullName>
    </submittedName>
</protein>
<evidence type="ECO:0000259" key="1">
    <source>
        <dbReference type="Pfam" id="PF02900"/>
    </source>
</evidence>
<evidence type="ECO:0000313" key="2">
    <source>
        <dbReference type="EMBL" id="OIO19578.1"/>
    </source>
</evidence>
<dbReference type="Proteomes" id="UP000181941">
    <property type="component" value="Unassembled WGS sequence"/>
</dbReference>
<proteinExistence type="predicted"/>
<dbReference type="InterPro" id="IPR004183">
    <property type="entry name" value="Xdiol_dOase_suB"/>
</dbReference>
<dbReference type="GO" id="GO:0008198">
    <property type="term" value="F:ferrous iron binding"/>
    <property type="evidence" value="ECO:0007669"/>
    <property type="project" value="InterPro"/>
</dbReference>
<dbReference type="EMBL" id="MNVC01000019">
    <property type="protein sequence ID" value="OIO19578.1"/>
    <property type="molecule type" value="Genomic_DNA"/>
</dbReference>
<dbReference type="CDD" id="cd07951">
    <property type="entry name" value="ED_3B_N_AMMECR1"/>
    <property type="match status" value="1"/>
</dbReference>
<dbReference type="AlphaFoldDB" id="A0A1J4U522"/>
<accession>A0A1J4U522</accession>